<protein>
    <submittedName>
        <fullName evidence="1">Uncharacterized protein</fullName>
    </submittedName>
</protein>
<reference evidence="1" key="1">
    <citation type="submission" date="2018-05" db="EMBL/GenBank/DDBJ databases">
        <authorList>
            <person name="Lanie J.A."/>
            <person name="Ng W.-L."/>
            <person name="Kazmierczak K.M."/>
            <person name="Andrzejewski T.M."/>
            <person name="Davidsen T.M."/>
            <person name="Wayne K.J."/>
            <person name="Tettelin H."/>
            <person name="Glass J.I."/>
            <person name="Rusch D."/>
            <person name="Podicherti R."/>
            <person name="Tsui H.-C.T."/>
            <person name="Winkler M.E."/>
        </authorList>
    </citation>
    <scope>NUCLEOTIDE SEQUENCE</scope>
</reference>
<dbReference type="EMBL" id="UINC01104142">
    <property type="protein sequence ID" value="SVC67076.1"/>
    <property type="molecule type" value="Genomic_DNA"/>
</dbReference>
<gene>
    <name evidence="1" type="ORF">METZ01_LOCUS319930</name>
</gene>
<organism evidence="1">
    <name type="scientific">marine metagenome</name>
    <dbReference type="NCBI Taxonomy" id="408172"/>
    <lineage>
        <taxon>unclassified sequences</taxon>
        <taxon>metagenomes</taxon>
        <taxon>ecological metagenomes</taxon>
    </lineage>
</organism>
<accession>A0A382P195</accession>
<sequence>MALDIPNRLYFSYSFLCRYRRKTPHIDGDLGDLEPEFLVPDVGCLEDIP</sequence>
<dbReference type="AlphaFoldDB" id="A0A382P195"/>
<proteinExistence type="predicted"/>
<evidence type="ECO:0000313" key="1">
    <source>
        <dbReference type="EMBL" id="SVC67076.1"/>
    </source>
</evidence>
<feature type="non-terminal residue" evidence="1">
    <location>
        <position position="49"/>
    </location>
</feature>
<name>A0A382P195_9ZZZZ</name>